<reference evidence="3" key="2">
    <citation type="submission" date="2020-09" db="EMBL/GenBank/DDBJ databases">
        <authorList>
            <person name="Sun Q."/>
            <person name="Ohkuma M."/>
        </authorList>
    </citation>
    <scope>NUCLEOTIDE SEQUENCE</scope>
    <source>
        <strain evidence="3">JCM 4386</strain>
    </source>
</reference>
<evidence type="ECO:0000313" key="3">
    <source>
        <dbReference type="EMBL" id="GGS28075.1"/>
    </source>
</evidence>
<sequence length="824" mass="93044">MNLAVATPQQGAGEDTATTGLMGAVQPEFLQLLSWDPHVRVLVLPRSRPQFSGEDCLVAGCDKMSYFAYQKGMCTGCTERWKKSGLPFDEFVTIQRPGRMVGFFPCQVAHCERPGRRATLLCSAHNYQRFQVYGLPLEDFLAHPEVQPLPALEPCRVAACDRQGESRDGYCAPHADQCRDLRQEGVLQDEDLWRLTTPTIAESRRVSLRGLPDRVVAEFIYGLQERIAQGLRHKDYLLRNLSNNARARQVTSLEELDLDVLGHNDRALARGFLKHIRRLGLSPETERHKDVWDASVFGLGGTFSFTGITQPWLREGAKAWALDDIPRRRGKSGKTTVQRTLKSLSRFSQSLHLSRDDHGVDLPVLGRTDITAFLGRLTFLNDRGDISGCTQYMTIRDTRRVLTRLRTLGLTKPGQPLHGLADDFALRQEDIPDDPEDSEAGRDLPPEVMRQLCANLDSLETVSSTDVRTAIELIIDTGRRPNEICKLPWQCLDRESDGSPVLVYDNTKNLRHARRLPIPGATAALILKQQQRARARFPDTPADKLKLFPASLANPHGTKATTYEWVSAKHRAWVKNLPAFLVPTVIVEDGNRATTMLPFDKNKIYPYAYRHTYAQRHADAGVPQDVLQSLMDHREASTTQRYYRVGEKRRREAVERVTTMQFDRHGTRVWRQAKTLLDSEHARRAIGSVQVPYGTCTEPSNVAAGGHDCPVRFRCVGCGHFRTDVSYLPDLEAYLADLLRNRERLAAFVNADPWAKAEATPSDDEIARVRRLVQRVRQDLDDLTDEDRAQIREAVALVRRSRGVSLGMPRIRQPLPDLRPERTG</sequence>
<dbReference type="PANTHER" id="PTHR30349">
    <property type="entry name" value="PHAGE INTEGRASE-RELATED"/>
    <property type="match status" value="1"/>
</dbReference>
<dbReference type="InterPro" id="IPR011010">
    <property type="entry name" value="DNA_brk_join_enz"/>
</dbReference>
<dbReference type="Pfam" id="PF00589">
    <property type="entry name" value="Phage_integrase"/>
    <property type="match status" value="1"/>
</dbReference>
<keyword evidence="1" id="KW-0233">DNA recombination</keyword>
<dbReference type="InterPro" id="IPR002104">
    <property type="entry name" value="Integrase_catalytic"/>
</dbReference>
<dbReference type="GO" id="GO:0006310">
    <property type="term" value="P:DNA recombination"/>
    <property type="evidence" value="ECO:0007669"/>
    <property type="project" value="UniProtKB-KW"/>
</dbReference>
<dbReference type="EMBL" id="BMTL01000054">
    <property type="protein sequence ID" value="GGS28075.1"/>
    <property type="molecule type" value="Genomic_DNA"/>
</dbReference>
<feature type="domain" description="Tyr recombinase" evidence="2">
    <location>
        <begin position="439"/>
        <end position="655"/>
    </location>
</feature>
<evidence type="ECO:0000256" key="1">
    <source>
        <dbReference type="ARBA" id="ARBA00023172"/>
    </source>
</evidence>
<dbReference type="Gene3D" id="1.10.443.10">
    <property type="entry name" value="Intergrase catalytic core"/>
    <property type="match status" value="1"/>
</dbReference>
<dbReference type="PROSITE" id="PS51898">
    <property type="entry name" value="TYR_RECOMBINASE"/>
    <property type="match status" value="1"/>
</dbReference>
<comment type="caution">
    <text evidence="3">The sequence shown here is derived from an EMBL/GenBank/DDBJ whole genome shotgun (WGS) entry which is preliminary data.</text>
</comment>
<protein>
    <submittedName>
        <fullName evidence="3">Transposase</fullName>
    </submittedName>
</protein>
<proteinExistence type="predicted"/>
<dbReference type="InterPro" id="IPR050090">
    <property type="entry name" value="Tyrosine_recombinase_XerCD"/>
</dbReference>
<gene>
    <name evidence="3" type="ORF">GCM10010269_78370</name>
</gene>
<organism evidence="3 4">
    <name type="scientific">Streptomyces humidus</name>
    <dbReference type="NCBI Taxonomy" id="52259"/>
    <lineage>
        <taxon>Bacteria</taxon>
        <taxon>Bacillati</taxon>
        <taxon>Actinomycetota</taxon>
        <taxon>Actinomycetes</taxon>
        <taxon>Kitasatosporales</taxon>
        <taxon>Streptomycetaceae</taxon>
        <taxon>Streptomyces</taxon>
    </lineage>
</organism>
<dbReference type="GO" id="GO:0003677">
    <property type="term" value="F:DNA binding"/>
    <property type="evidence" value="ECO:0007669"/>
    <property type="project" value="InterPro"/>
</dbReference>
<reference evidence="3" key="1">
    <citation type="journal article" date="2014" name="Int. J. Syst. Evol. Microbiol.">
        <title>Complete genome sequence of Corynebacterium casei LMG S-19264T (=DSM 44701T), isolated from a smear-ripened cheese.</title>
        <authorList>
            <consortium name="US DOE Joint Genome Institute (JGI-PGF)"/>
            <person name="Walter F."/>
            <person name="Albersmeier A."/>
            <person name="Kalinowski J."/>
            <person name="Ruckert C."/>
        </authorList>
    </citation>
    <scope>NUCLEOTIDE SEQUENCE</scope>
    <source>
        <strain evidence="3">JCM 4386</strain>
    </source>
</reference>
<name>A0A918GB30_9ACTN</name>
<dbReference type="AlphaFoldDB" id="A0A918GB30"/>
<dbReference type="Proteomes" id="UP000606194">
    <property type="component" value="Unassembled WGS sequence"/>
</dbReference>
<dbReference type="CDD" id="cd00397">
    <property type="entry name" value="DNA_BRE_C"/>
    <property type="match status" value="1"/>
</dbReference>
<accession>A0A918GB30</accession>
<evidence type="ECO:0000313" key="4">
    <source>
        <dbReference type="Proteomes" id="UP000606194"/>
    </source>
</evidence>
<dbReference type="GO" id="GO:0015074">
    <property type="term" value="P:DNA integration"/>
    <property type="evidence" value="ECO:0007669"/>
    <property type="project" value="InterPro"/>
</dbReference>
<keyword evidence="4" id="KW-1185">Reference proteome</keyword>
<dbReference type="InterPro" id="IPR013762">
    <property type="entry name" value="Integrase-like_cat_sf"/>
</dbReference>
<dbReference type="SUPFAM" id="SSF56349">
    <property type="entry name" value="DNA breaking-rejoining enzymes"/>
    <property type="match status" value="1"/>
</dbReference>
<evidence type="ECO:0000259" key="2">
    <source>
        <dbReference type="PROSITE" id="PS51898"/>
    </source>
</evidence>
<dbReference type="RefSeq" id="WP_229878685.1">
    <property type="nucleotide sequence ID" value="NZ_BMTL01000054.1"/>
</dbReference>